<evidence type="ECO:0000256" key="11">
    <source>
        <dbReference type="ARBA" id="ARBA00077220"/>
    </source>
</evidence>
<dbReference type="GO" id="GO:1990904">
    <property type="term" value="C:ribonucleoprotein complex"/>
    <property type="evidence" value="ECO:0007669"/>
    <property type="project" value="UniProtKB-KW"/>
</dbReference>
<dbReference type="Proteomes" id="UP000077202">
    <property type="component" value="Unassembled WGS sequence"/>
</dbReference>
<dbReference type="GO" id="GO:0019843">
    <property type="term" value="F:rRNA binding"/>
    <property type="evidence" value="ECO:0007669"/>
    <property type="project" value="UniProtKB-KW"/>
</dbReference>
<organism evidence="14 15">
    <name type="scientific">Marchantia polymorpha subsp. ruderalis</name>
    <dbReference type="NCBI Taxonomy" id="1480154"/>
    <lineage>
        <taxon>Eukaryota</taxon>
        <taxon>Viridiplantae</taxon>
        <taxon>Streptophyta</taxon>
        <taxon>Embryophyta</taxon>
        <taxon>Marchantiophyta</taxon>
        <taxon>Marchantiopsida</taxon>
        <taxon>Marchantiidae</taxon>
        <taxon>Marchantiales</taxon>
        <taxon>Marchantiaceae</taxon>
        <taxon>Marchantia</taxon>
    </lineage>
</organism>
<dbReference type="AlphaFoldDB" id="A0A176VQZ5"/>
<evidence type="ECO:0000256" key="8">
    <source>
        <dbReference type="ARBA" id="ARBA00022980"/>
    </source>
</evidence>
<dbReference type="CDD" id="cd05797">
    <property type="entry name" value="Ribosomal_L10"/>
    <property type="match status" value="1"/>
</dbReference>
<evidence type="ECO:0000313" key="14">
    <source>
        <dbReference type="EMBL" id="OAE23077.1"/>
    </source>
</evidence>
<evidence type="ECO:0000256" key="9">
    <source>
        <dbReference type="ARBA" id="ARBA00023274"/>
    </source>
</evidence>
<sequence length="382" mass="41175">MAMAAQAIACGCSYNVGSVSSSPSSELRSEFLGAQGKNGRVSLRCKEPRSSSSRAAGSLVVEAAISREKKEATVEKARQQLEGAYLVAGIKYTGLTVKQFQNLRKALPETTTLIVAKNKLIGKAIEGTKWEALKPALKGMNAWLFVHTEEIPTALKPYRDMQKELKLENNDFTGAVFEGKFYSPEEFKQLETMPTRAEMYAKLLGGLQAPASNLVATLQAPARDVVLTLKAYVAKLEEQEGDESALKKSASSPNTKLADLSCRPDPEGVKGVSSTETTIASSSAMASANAKYQEAFGQLQFLVSADAALGILPGAGDSTCLAIAALAIAVPKPTKHAKLLHSQRDSLIKAPVTTLRQLPMWNRQQDQQQQQQKRMTVGVLLF</sequence>
<feature type="region of interest" description="Disordered" evidence="13">
    <location>
        <begin position="242"/>
        <end position="273"/>
    </location>
</feature>
<keyword evidence="15" id="KW-1185">Reference proteome</keyword>
<keyword evidence="9" id="KW-0687">Ribonucleoprotein</keyword>
<evidence type="ECO:0000256" key="13">
    <source>
        <dbReference type="SAM" id="MobiDB-lite"/>
    </source>
</evidence>
<evidence type="ECO:0000256" key="10">
    <source>
        <dbReference type="ARBA" id="ARBA00068986"/>
    </source>
</evidence>
<comment type="similarity">
    <text evidence="2">Belongs to the universal ribosomal protein uL10 family.</text>
</comment>
<evidence type="ECO:0000256" key="2">
    <source>
        <dbReference type="ARBA" id="ARBA00008889"/>
    </source>
</evidence>
<dbReference type="InterPro" id="IPR043141">
    <property type="entry name" value="Ribosomal_uL10-like_sf"/>
</dbReference>
<name>A0A176VQZ5_MARPO</name>
<dbReference type="FunFam" id="3.30.70.1730:FF:000007">
    <property type="entry name" value="50S ribosomal protein L10"/>
    <property type="match status" value="1"/>
</dbReference>
<keyword evidence="4" id="KW-0934">Plastid</keyword>
<dbReference type="EMBL" id="LVLJ01002948">
    <property type="protein sequence ID" value="OAE23077.1"/>
    <property type="molecule type" value="Genomic_DNA"/>
</dbReference>
<dbReference type="Gene3D" id="3.30.70.1730">
    <property type="match status" value="1"/>
</dbReference>
<evidence type="ECO:0000256" key="5">
    <source>
        <dbReference type="ARBA" id="ARBA00022730"/>
    </source>
</evidence>
<evidence type="ECO:0000256" key="7">
    <source>
        <dbReference type="ARBA" id="ARBA00022946"/>
    </source>
</evidence>
<evidence type="ECO:0000256" key="6">
    <source>
        <dbReference type="ARBA" id="ARBA00022884"/>
    </source>
</evidence>
<proteinExistence type="inferred from homology"/>
<gene>
    <name evidence="14" type="ORF">AXG93_1544s1130</name>
</gene>
<dbReference type="PANTHER" id="PTHR11560">
    <property type="entry name" value="39S RIBOSOMAL PROTEIN L10, MITOCHONDRIAL"/>
    <property type="match status" value="1"/>
</dbReference>
<evidence type="ECO:0000256" key="4">
    <source>
        <dbReference type="ARBA" id="ARBA00022640"/>
    </source>
</evidence>
<reference evidence="14" key="1">
    <citation type="submission" date="2016-03" db="EMBL/GenBank/DDBJ databases">
        <title>Mechanisms controlling the formation of the plant cell surface in tip-growing cells are functionally conserved among land plants.</title>
        <authorList>
            <person name="Honkanen S."/>
            <person name="Jones V.A."/>
            <person name="Morieri G."/>
            <person name="Champion C."/>
            <person name="Hetherington A.J."/>
            <person name="Kelly S."/>
            <person name="Saint-Marcoux D."/>
            <person name="Proust H."/>
            <person name="Prescott H."/>
            <person name="Dolan L."/>
        </authorList>
    </citation>
    <scope>NUCLEOTIDE SEQUENCE [LARGE SCALE GENOMIC DNA]</scope>
    <source>
        <tissue evidence="14">Whole gametophyte</tissue>
    </source>
</reference>
<keyword evidence="6" id="KW-0694">RNA-binding</keyword>
<evidence type="ECO:0000313" key="15">
    <source>
        <dbReference type="Proteomes" id="UP000077202"/>
    </source>
</evidence>
<accession>A0A176VQZ5</accession>
<keyword evidence="5" id="KW-0699">rRNA-binding</keyword>
<dbReference type="Gene3D" id="6.10.250.290">
    <property type="match status" value="1"/>
</dbReference>
<keyword evidence="7" id="KW-0809">Transit peptide</keyword>
<dbReference type="HAMAP" id="MF_00362">
    <property type="entry name" value="Ribosomal_uL10"/>
    <property type="match status" value="1"/>
</dbReference>
<dbReference type="InterPro" id="IPR001790">
    <property type="entry name" value="Ribosomal_uL10"/>
</dbReference>
<evidence type="ECO:0000256" key="12">
    <source>
        <dbReference type="ARBA" id="ARBA00082750"/>
    </source>
</evidence>
<protein>
    <recommendedName>
        <fullName evidence="10">Large ribosomal subunit protein uL10c</fullName>
    </recommendedName>
    <alternativeName>
        <fullName evidence="11">50S ribosomal protein L10, chloroplastic</fullName>
    </alternativeName>
    <alternativeName>
        <fullName evidence="12">CL10</fullName>
    </alternativeName>
</protein>
<dbReference type="InterPro" id="IPR047865">
    <property type="entry name" value="Ribosomal_uL10_bac_type"/>
</dbReference>
<comment type="caution">
    <text evidence="14">The sequence shown here is derived from an EMBL/GenBank/DDBJ whole genome shotgun (WGS) entry which is preliminary data.</text>
</comment>
<evidence type="ECO:0000256" key="3">
    <source>
        <dbReference type="ARBA" id="ARBA00022528"/>
    </source>
</evidence>
<evidence type="ECO:0000256" key="1">
    <source>
        <dbReference type="ARBA" id="ARBA00004229"/>
    </source>
</evidence>
<dbReference type="InterPro" id="IPR022973">
    <property type="entry name" value="Ribosomal_uL10_bac"/>
</dbReference>
<dbReference type="GO" id="GO:0009507">
    <property type="term" value="C:chloroplast"/>
    <property type="evidence" value="ECO:0007669"/>
    <property type="project" value="UniProtKB-SubCell"/>
</dbReference>
<comment type="subcellular location">
    <subcellularLocation>
        <location evidence="1">Plastid</location>
        <location evidence="1">Chloroplast</location>
    </subcellularLocation>
</comment>
<dbReference type="NCBIfam" id="NF000955">
    <property type="entry name" value="PRK00099.1-1"/>
    <property type="match status" value="1"/>
</dbReference>
<keyword evidence="3" id="KW-0150">Chloroplast</keyword>
<dbReference type="SUPFAM" id="SSF160369">
    <property type="entry name" value="Ribosomal protein L10-like"/>
    <property type="match status" value="1"/>
</dbReference>
<dbReference type="GO" id="GO:0005840">
    <property type="term" value="C:ribosome"/>
    <property type="evidence" value="ECO:0007669"/>
    <property type="project" value="UniProtKB-KW"/>
</dbReference>
<keyword evidence="8" id="KW-0689">Ribosomal protein</keyword>
<dbReference type="Pfam" id="PF00466">
    <property type="entry name" value="Ribosomal_L10"/>
    <property type="match status" value="1"/>
</dbReference>